<name>A0A0M6WDU5_9FIRM</name>
<proteinExistence type="predicted"/>
<dbReference type="RefSeq" id="WP_055067143.1">
    <property type="nucleotide sequence ID" value="NZ_CP173697.1"/>
</dbReference>
<sequence>MSSSKNDLADKEKNNDEMIDWWVGTVILAFFPMIISIITSLCRYGSVDLNRMFGDGELILSAFLITTPSLINFYKENIYQQGSKVLFYLLLFTAFFQLVAYTSIKTNSSNEPTVVYITSALCVFSSVIISWLGEKICKGGLSK</sequence>
<dbReference type="Proteomes" id="UP000049979">
    <property type="component" value="Unassembled WGS sequence"/>
</dbReference>
<evidence type="ECO:0000313" key="2">
    <source>
        <dbReference type="EMBL" id="CRL34307.1"/>
    </source>
</evidence>
<accession>A0A0M6WDU5</accession>
<feature type="transmembrane region" description="Helical" evidence="1">
    <location>
        <begin position="21"/>
        <end position="46"/>
    </location>
</feature>
<evidence type="ECO:0000313" key="3">
    <source>
        <dbReference type="Proteomes" id="UP000049979"/>
    </source>
</evidence>
<feature type="transmembrane region" description="Helical" evidence="1">
    <location>
        <begin position="86"/>
        <end position="104"/>
    </location>
</feature>
<keyword evidence="3" id="KW-1185">Reference proteome</keyword>
<keyword evidence="1" id="KW-0812">Transmembrane</keyword>
<protein>
    <submittedName>
        <fullName evidence="2">Uncharacterized protein</fullName>
    </submittedName>
</protein>
<keyword evidence="1" id="KW-0472">Membrane</keyword>
<feature type="transmembrane region" description="Helical" evidence="1">
    <location>
        <begin position="58"/>
        <end position="74"/>
    </location>
</feature>
<keyword evidence="1" id="KW-1133">Transmembrane helix</keyword>
<organism evidence="2 3">
    <name type="scientific">Roseburia faecis</name>
    <dbReference type="NCBI Taxonomy" id="301302"/>
    <lineage>
        <taxon>Bacteria</taxon>
        <taxon>Bacillati</taxon>
        <taxon>Bacillota</taxon>
        <taxon>Clostridia</taxon>
        <taxon>Lachnospirales</taxon>
        <taxon>Lachnospiraceae</taxon>
        <taxon>Roseburia</taxon>
    </lineage>
</organism>
<dbReference type="AlphaFoldDB" id="A0A0M6WDU5"/>
<reference evidence="3" key="1">
    <citation type="submission" date="2015-05" db="EMBL/GenBank/DDBJ databases">
        <authorList>
            <consortium name="Pathogen Informatics"/>
        </authorList>
    </citation>
    <scope>NUCLEOTIDE SEQUENCE [LARGE SCALE GENOMIC DNA]</scope>
    <source>
        <strain evidence="3">M72</strain>
    </source>
</reference>
<evidence type="ECO:0000256" key="1">
    <source>
        <dbReference type="SAM" id="Phobius"/>
    </source>
</evidence>
<dbReference type="EMBL" id="CVRR01000006">
    <property type="protein sequence ID" value="CRL34307.1"/>
    <property type="molecule type" value="Genomic_DNA"/>
</dbReference>
<gene>
    <name evidence="2" type="ORF">M72_20861</name>
</gene>
<feature type="transmembrane region" description="Helical" evidence="1">
    <location>
        <begin position="116"/>
        <end position="133"/>
    </location>
</feature>